<accession>A0A7K3WT72</accession>
<keyword evidence="6" id="KW-0732">Signal</keyword>
<evidence type="ECO:0000256" key="11">
    <source>
        <dbReference type="ARBA" id="ARBA00081187"/>
    </source>
</evidence>
<feature type="domain" description="Peptidase S9A N-terminal" evidence="13">
    <location>
        <begin position="31"/>
        <end position="431"/>
    </location>
</feature>
<dbReference type="Gene3D" id="2.130.10.120">
    <property type="entry name" value="Prolyl oligopeptidase, N-terminal domain"/>
    <property type="match status" value="1"/>
</dbReference>
<keyword evidence="7" id="KW-0574">Periplasm</keyword>
<dbReference type="InterPro" id="IPR002471">
    <property type="entry name" value="Pept_S9_AS"/>
</dbReference>
<keyword evidence="9" id="KW-0720">Serine protease</keyword>
<keyword evidence="5" id="KW-0645">Protease</keyword>
<evidence type="ECO:0000259" key="12">
    <source>
        <dbReference type="Pfam" id="PF00326"/>
    </source>
</evidence>
<dbReference type="GO" id="GO:0004252">
    <property type="term" value="F:serine-type endopeptidase activity"/>
    <property type="evidence" value="ECO:0007669"/>
    <property type="project" value="UniProtKB-EC"/>
</dbReference>
<evidence type="ECO:0000259" key="13">
    <source>
        <dbReference type="Pfam" id="PF02897"/>
    </source>
</evidence>
<dbReference type="EMBL" id="JAAGVY010000019">
    <property type="protein sequence ID" value="NEN24072.1"/>
    <property type="molecule type" value="Genomic_DNA"/>
</dbReference>
<feature type="domain" description="Peptidase S9 prolyl oligopeptidase catalytic" evidence="12">
    <location>
        <begin position="489"/>
        <end position="702"/>
    </location>
</feature>
<dbReference type="PRINTS" id="PR00862">
    <property type="entry name" value="PROLIGOPTASE"/>
</dbReference>
<evidence type="ECO:0000313" key="14">
    <source>
        <dbReference type="EMBL" id="NEN24072.1"/>
    </source>
</evidence>
<comment type="function">
    <text evidence="10">Cleaves peptide bonds on the C-terminal side of prolyl residues within peptides that are up to approximately 30 amino acids long. Has an absolute requirement for an X-Pro bond in the trans configuration immediately preceding the Pro-Y scissible bond.</text>
</comment>
<evidence type="ECO:0000256" key="7">
    <source>
        <dbReference type="ARBA" id="ARBA00022764"/>
    </source>
</evidence>
<gene>
    <name evidence="14" type="ORF">G3O08_11230</name>
</gene>
<evidence type="ECO:0000256" key="8">
    <source>
        <dbReference type="ARBA" id="ARBA00022801"/>
    </source>
</evidence>
<dbReference type="PANTHER" id="PTHR42881:SF2">
    <property type="entry name" value="PROLYL ENDOPEPTIDASE"/>
    <property type="match status" value="1"/>
</dbReference>
<dbReference type="InterPro" id="IPR002470">
    <property type="entry name" value="Peptidase_S9A"/>
</dbReference>
<evidence type="ECO:0000256" key="4">
    <source>
        <dbReference type="ARBA" id="ARBA00011897"/>
    </source>
</evidence>
<name>A0A7K3WT72_9FLAO</name>
<dbReference type="InterPro" id="IPR051167">
    <property type="entry name" value="Prolyl_oligopep/macrocyclase"/>
</dbReference>
<dbReference type="GO" id="GO:0006508">
    <property type="term" value="P:proteolysis"/>
    <property type="evidence" value="ECO:0007669"/>
    <property type="project" value="UniProtKB-KW"/>
</dbReference>
<dbReference type="SUPFAM" id="SSF50993">
    <property type="entry name" value="Peptidase/esterase 'gauge' domain"/>
    <property type="match status" value="1"/>
</dbReference>
<dbReference type="PANTHER" id="PTHR42881">
    <property type="entry name" value="PROLYL ENDOPEPTIDASE"/>
    <property type="match status" value="1"/>
</dbReference>
<evidence type="ECO:0000313" key="15">
    <source>
        <dbReference type="Proteomes" id="UP000486602"/>
    </source>
</evidence>
<dbReference type="InterPro" id="IPR029058">
    <property type="entry name" value="AB_hydrolase_fold"/>
</dbReference>
<dbReference type="Pfam" id="PF02897">
    <property type="entry name" value="Peptidase_S9_N"/>
    <property type="match status" value="1"/>
</dbReference>
<reference evidence="14 15" key="1">
    <citation type="submission" date="2020-02" db="EMBL/GenBank/DDBJ databases">
        <title>Out from the shadows clarifying the taxonomy of the family Cryomorphaceae and related taxa by utilizing the GTDB taxonomic framework.</title>
        <authorList>
            <person name="Bowman J.P."/>
        </authorList>
    </citation>
    <scope>NUCLEOTIDE SEQUENCE [LARGE SCALE GENOMIC DNA]</scope>
    <source>
        <strain evidence="14 15">QSSC 1-22</strain>
    </source>
</reference>
<dbReference type="GO" id="GO:0070012">
    <property type="term" value="F:oligopeptidase activity"/>
    <property type="evidence" value="ECO:0007669"/>
    <property type="project" value="TreeGrafter"/>
</dbReference>
<evidence type="ECO:0000256" key="6">
    <source>
        <dbReference type="ARBA" id="ARBA00022729"/>
    </source>
</evidence>
<dbReference type="FunFam" id="3.40.50.1820:FF:000005">
    <property type="entry name" value="Prolyl endopeptidase"/>
    <property type="match status" value="1"/>
</dbReference>
<dbReference type="GO" id="GO:0042597">
    <property type="term" value="C:periplasmic space"/>
    <property type="evidence" value="ECO:0007669"/>
    <property type="project" value="UniProtKB-SubCell"/>
</dbReference>
<comment type="caution">
    <text evidence="14">The sequence shown here is derived from an EMBL/GenBank/DDBJ whole genome shotgun (WGS) entry which is preliminary data.</text>
</comment>
<organism evidence="14 15">
    <name type="scientific">Cryomorpha ignava</name>
    <dbReference type="NCBI Taxonomy" id="101383"/>
    <lineage>
        <taxon>Bacteria</taxon>
        <taxon>Pseudomonadati</taxon>
        <taxon>Bacteroidota</taxon>
        <taxon>Flavobacteriia</taxon>
        <taxon>Flavobacteriales</taxon>
        <taxon>Cryomorphaceae</taxon>
        <taxon>Cryomorpha</taxon>
    </lineage>
</organism>
<dbReference type="PROSITE" id="PS51257">
    <property type="entry name" value="PROKAR_LIPOPROTEIN"/>
    <property type="match status" value="1"/>
</dbReference>
<dbReference type="GO" id="GO:0005829">
    <property type="term" value="C:cytosol"/>
    <property type="evidence" value="ECO:0007669"/>
    <property type="project" value="TreeGrafter"/>
</dbReference>
<dbReference type="InterPro" id="IPR023302">
    <property type="entry name" value="Pept_S9A_N"/>
</dbReference>
<protein>
    <recommendedName>
        <fullName evidence="4">prolyl oligopeptidase</fullName>
        <ecNumber evidence="4">3.4.21.26</ecNumber>
    </recommendedName>
    <alternativeName>
        <fullName evidence="11">Proline-specific endopeptidase</fullName>
    </alternativeName>
</protein>
<keyword evidence="15" id="KW-1185">Reference proteome</keyword>
<dbReference type="Pfam" id="PF00326">
    <property type="entry name" value="Peptidase_S9"/>
    <property type="match status" value="1"/>
</dbReference>
<dbReference type="Proteomes" id="UP000486602">
    <property type="component" value="Unassembled WGS sequence"/>
</dbReference>
<proteinExistence type="inferred from homology"/>
<comment type="subcellular location">
    <subcellularLocation>
        <location evidence="2">Periplasm</location>
    </subcellularLocation>
</comment>
<evidence type="ECO:0000256" key="1">
    <source>
        <dbReference type="ARBA" id="ARBA00001070"/>
    </source>
</evidence>
<sequence>MKNNLLIAACLLAMACTSESKMEKTEKIAYPETRKDSVTDNYFGTEVSDPYRWLENDTAAETENWVIAQNIVTNDYLSKIPYREEIRNRLTELFDYPRISSPFRVGEYFFFYKNDGLQNQAVIYYQKGRDGEPRIFIDPNTLSKDGTVSIGLLGASKDDKYMAYSQSNAGSDWSDIYIREIETNKTMDDKLEWVKFSGASWYKDGFYYSRYPEPAPGTELSADNKNHSIYYHNLGADQSEDKLFYQNEAKPNLYHYCNITEDKDYLIMYAAAGTDGFETFVKDLKNDGPLTKVCSGFDNKTNIIDFYNGQFYATTDIGAPNYRLVTFKPGNFDQSAWKDLIPETEETLVNVSTGGGFLFAEYLKNAQSQVSQYKYDGTKVRDIEFPAPGSAGGFSGERDDKTLFYSFTSFTYPTTIFEFDVESGESTVFNQPDLKFNPSDFESKQVWFDSKDGTKIPMFLVYKKGLELNENNPTLLYGYGGFNISLTPSFNTSNIVFLENGGVYALVNLRGGGEFGEEWHQQGMKEKKQNVFDDFIGAAEYLIAEKYTSSKKLAIKGGSNGGLLVGAAMTQRPDLFAVALPAVGVMDMLRYQKFTVGKGWVPEFGSADSSKTQFEYLHAYSPLHNLKDGTSYPATMVTTGDHDDRVVPAHSFKFASRLQAAHAGDEPVLIRIETDAGHGAGKPMSKYIDEQADVWAFTLYEMGVDSLINVAPIKD</sequence>
<dbReference type="AlphaFoldDB" id="A0A7K3WT72"/>
<dbReference type="PROSITE" id="PS00708">
    <property type="entry name" value="PRO_ENDOPEP_SER"/>
    <property type="match status" value="1"/>
</dbReference>
<comment type="catalytic activity">
    <reaction evidence="1">
        <text>Hydrolysis of Pro-|-Xaa &gt;&gt; Ala-|-Xaa in oligopeptides.</text>
        <dbReference type="EC" id="3.4.21.26"/>
    </reaction>
</comment>
<evidence type="ECO:0000256" key="2">
    <source>
        <dbReference type="ARBA" id="ARBA00004418"/>
    </source>
</evidence>
<dbReference type="SUPFAM" id="SSF53474">
    <property type="entry name" value="alpha/beta-Hydrolases"/>
    <property type="match status" value="1"/>
</dbReference>
<evidence type="ECO:0000256" key="9">
    <source>
        <dbReference type="ARBA" id="ARBA00022825"/>
    </source>
</evidence>
<dbReference type="Gene3D" id="3.40.50.1820">
    <property type="entry name" value="alpha/beta hydrolase"/>
    <property type="match status" value="1"/>
</dbReference>
<evidence type="ECO:0000256" key="3">
    <source>
        <dbReference type="ARBA" id="ARBA00005228"/>
    </source>
</evidence>
<comment type="similarity">
    <text evidence="3">Belongs to the peptidase S9A family.</text>
</comment>
<evidence type="ECO:0000256" key="10">
    <source>
        <dbReference type="ARBA" id="ARBA00060121"/>
    </source>
</evidence>
<dbReference type="EC" id="3.4.21.26" evidence="4"/>
<keyword evidence="8" id="KW-0378">Hydrolase</keyword>
<evidence type="ECO:0000256" key="5">
    <source>
        <dbReference type="ARBA" id="ARBA00022670"/>
    </source>
</evidence>
<dbReference type="InterPro" id="IPR001375">
    <property type="entry name" value="Peptidase_S9_cat"/>
</dbReference>
<dbReference type="RefSeq" id="WP_163285468.1">
    <property type="nucleotide sequence ID" value="NZ_JAAGVY010000019.1"/>
</dbReference>